<dbReference type="SUPFAM" id="SSF158446">
    <property type="entry name" value="IVS-encoded protein-like"/>
    <property type="match status" value="1"/>
</dbReference>
<protein>
    <submittedName>
        <fullName evidence="1">Four helix bundle protein</fullName>
    </submittedName>
</protein>
<dbReference type="NCBIfam" id="TIGR02436">
    <property type="entry name" value="four helix bundle protein"/>
    <property type="match status" value="1"/>
</dbReference>
<dbReference type="Gene3D" id="1.20.1440.60">
    <property type="entry name" value="23S rRNA-intervening sequence"/>
    <property type="match status" value="1"/>
</dbReference>
<name>A0A9X2Q531_9BACT</name>
<dbReference type="InterPro" id="IPR036583">
    <property type="entry name" value="23S_rRNA_IVS_sf"/>
</dbReference>
<dbReference type="AlphaFoldDB" id="A0A9X2Q531"/>
<evidence type="ECO:0000313" key="1">
    <source>
        <dbReference type="EMBL" id="MCS3710244.1"/>
    </source>
</evidence>
<accession>A0A9X2Q531</accession>
<dbReference type="RefSeq" id="WP_259124081.1">
    <property type="nucleotide sequence ID" value="NZ_JANUAE010000005.1"/>
</dbReference>
<dbReference type="InterPro" id="IPR012657">
    <property type="entry name" value="23S_rRNA-intervening_sequence"/>
</dbReference>
<dbReference type="Pfam" id="PF05635">
    <property type="entry name" value="23S_rRNA_IVP"/>
    <property type="match status" value="1"/>
</dbReference>
<evidence type="ECO:0000313" key="2">
    <source>
        <dbReference type="Proteomes" id="UP001155057"/>
    </source>
</evidence>
<comment type="caution">
    <text evidence="1">The sequence shown here is derived from an EMBL/GenBank/DDBJ whole genome shotgun (WGS) entry which is preliminary data.</text>
</comment>
<dbReference type="PANTHER" id="PTHR38471:SF2">
    <property type="entry name" value="FOUR HELIX BUNDLE PROTEIN"/>
    <property type="match status" value="1"/>
</dbReference>
<dbReference type="EMBL" id="JANUAE010000005">
    <property type="protein sequence ID" value="MCS3710244.1"/>
    <property type="molecule type" value="Genomic_DNA"/>
</dbReference>
<reference evidence="1" key="1">
    <citation type="submission" date="2022-08" db="EMBL/GenBank/DDBJ databases">
        <title>Genomic Encyclopedia of Type Strains, Phase V (KMG-V): Genome sequencing to study the core and pangenomes of soil and plant-associated prokaryotes.</title>
        <authorList>
            <person name="Whitman W."/>
        </authorList>
    </citation>
    <scope>NUCLEOTIDE SEQUENCE</scope>
    <source>
        <strain evidence="1">SP3049</strain>
    </source>
</reference>
<dbReference type="Proteomes" id="UP001155057">
    <property type="component" value="Unassembled WGS sequence"/>
</dbReference>
<dbReference type="PANTHER" id="PTHR38471">
    <property type="entry name" value="FOUR HELIX BUNDLE PROTEIN"/>
    <property type="match status" value="1"/>
</dbReference>
<dbReference type="CDD" id="cd16377">
    <property type="entry name" value="23S_rRNA_IVP_like"/>
    <property type="match status" value="1"/>
</dbReference>
<organism evidence="1 2">
    <name type="scientific">Salinibacter ruber</name>
    <dbReference type="NCBI Taxonomy" id="146919"/>
    <lineage>
        <taxon>Bacteria</taxon>
        <taxon>Pseudomonadati</taxon>
        <taxon>Rhodothermota</taxon>
        <taxon>Rhodothermia</taxon>
        <taxon>Rhodothermales</taxon>
        <taxon>Salinibacteraceae</taxon>
        <taxon>Salinibacter</taxon>
    </lineage>
</organism>
<gene>
    <name evidence="1" type="ORF">GGP61_001848</name>
</gene>
<proteinExistence type="predicted"/>
<sequence length="120" mass="13791">MDVDDLAVYRRSLKLAEEIWAEVEGWPSFAKYSIGEKLVQAADSTAANISEGHGRYHFGENRQFCYDARGPLQETITWLQKAKMRGLITDERYEELSDELTEIRKMPNGYVRSIGKNRSS</sequence>